<protein>
    <submittedName>
        <fullName evidence="1">Uncharacterized protein</fullName>
    </submittedName>
</protein>
<accession>A0AAD9QHU6</accession>
<organism evidence="1 2">
    <name type="scientific">Acropora cervicornis</name>
    <name type="common">Staghorn coral</name>
    <dbReference type="NCBI Taxonomy" id="6130"/>
    <lineage>
        <taxon>Eukaryota</taxon>
        <taxon>Metazoa</taxon>
        <taxon>Cnidaria</taxon>
        <taxon>Anthozoa</taxon>
        <taxon>Hexacorallia</taxon>
        <taxon>Scleractinia</taxon>
        <taxon>Astrocoeniina</taxon>
        <taxon>Acroporidae</taxon>
        <taxon>Acropora</taxon>
    </lineage>
</organism>
<reference evidence="1" key="1">
    <citation type="journal article" date="2023" name="G3 (Bethesda)">
        <title>Whole genome assembly and annotation of the endangered Caribbean coral Acropora cervicornis.</title>
        <authorList>
            <person name="Selwyn J.D."/>
            <person name="Vollmer S.V."/>
        </authorList>
    </citation>
    <scope>NUCLEOTIDE SEQUENCE</scope>
    <source>
        <strain evidence="1">K2</strain>
    </source>
</reference>
<dbReference type="Proteomes" id="UP001249851">
    <property type="component" value="Unassembled WGS sequence"/>
</dbReference>
<reference evidence="1" key="2">
    <citation type="journal article" date="2023" name="Science">
        <title>Genomic signatures of disease resistance in endangered staghorn corals.</title>
        <authorList>
            <person name="Vollmer S.V."/>
            <person name="Selwyn J.D."/>
            <person name="Despard B.A."/>
            <person name="Roesel C.L."/>
        </authorList>
    </citation>
    <scope>NUCLEOTIDE SEQUENCE</scope>
    <source>
        <strain evidence="1">K2</strain>
    </source>
</reference>
<sequence length="73" mass="8134">MTTSFIKVFLSGKRLQSNALADRECSMESTPSTISSVQSATSHRFAKESYEEEKMSKLIGERKNVNKISCTTP</sequence>
<comment type="caution">
    <text evidence="1">The sequence shown here is derived from an EMBL/GenBank/DDBJ whole genome shotgun (WGS) entry which is preliminary data.</text>
</comment>
<dbReference type="EMBL" id="JARQWQ010000033">
    <property type="protein sequence ID" value="KAK2561429.1"/>
    <property type="molecule type" value="Genomic_DNA"/>
</dbReference>
<gene>
    <name evidence="1" type="ORF">P5673_015952</name>
</gene>
<keyword evidence="2" id="KW-1185">Reference proteome</keyword>
<name>A0AAD9QHU6_ACRCE</name>
<dbReference type="AlphaFoldDB" id="A0AAD9QHU6"/>
<evidence type="ECO:0000313" key="2">
    <source>
        <dbReference type="Proteomes" id="UP001249851"/>
    </source>
</evidence>
<proteinExistence type="predicted"/>
<evidence type="ECO:0000313" key="1">
    <source>
        <dbReference type="EMBL" id="KAK2561429.1"/>
    </source>
</evidence>